<evidence type="ECO:0000256" key="1">
    <source>
        <dbReference type="SAM" id="MobiDB-lite"/>
    </source>
</evidence>
<sequence>MVPKITSTSKFLLLTALSISMVLTFFRAPSIAQLPPLKQLPIEEGSETQPAPENGIEEGSETQPAPETGIEESSETKPPLQIRIKEDLEIQPAPEIGIEEDLETEPPPEIGWEFLGSRELNQVKINETKYKGECPGYRRSSREARFTSSTTPPARKRRVIVRNITRGVASDPYPYTDRKYDEGRSSEGTRMSFGTRHHSKEFHVLDGENTFEYEIKERNSVIESGVFTAVIKRNVDVRQRDSYPITKSVCMNSEVPMSLCADIRTLTKYKCRSNWVLRSFLMPNTPEVATLISNQTPYSVKYWINDRIQKLSSGSDKIYTNNFLNIKFESCSVGTGDGSNAKKCTNQTRSLERGKRYKFTVSELDYESLDIENFPRS</sequence>
<protein>
    <submittedName>
        <fullName evidence="2">Uncharacterized protein</fullName>
    </submittedName>
</protein>
<evidence type="ECO:0000313" key="2">
    <source>
        <dbReference type="EMBL" id="AOY83142.2"/>
    </source>
</evidence>
<dbReference type="Proteomes" id="UP000176944">
    <property type="component" value="Chromosome"/>
</dbReference>
<proteinExistence type="predicted"/>
<gene>
    <name evidence="2" type="ORF">BJP36_27695</name>
</gene>
<dbReference type="EMBL" id="CP017708">
    <property type="protein sequence ID" value="AOY83142.2"/>
    <property type="molecule type" value="Genomic_DNA"/>
</dbReference>
<accession>A0A1D9G666</accession>
<evidence type="ECO:0000313" key="3">
    <source>
        <dbReference type="Proteomes" id="UP000176944"/>
    </source>
</evidence>
<feature type="compositionally biased region" description="Acidic residues" evidence="1">
    <location>
        <begin position="97"/>
        <end position="106"/>
    </location>
</feature>
<name>A0A1D9G666_MOOP1</name>
<feature type="region of interest" description="Disordered" evidence="1">
    <location>
        <begin position="44"/>
        <end position="111"/>
    </location>
</feature>
<reference evidence="3" key="1">
    <citation type="submission" date="2016-10" db="EMBL/GenBank/DDBJ databases">
        <title>Comparative genomics uncovers the prolific and rare metabolic potential of the cyanobacterial genus Moorea.</title>
        <authorList>
            <person name="Leao T."/>
            <person name="Castelao G."/>
            <person name="Korobeynikov A."/>
            <person name="Monroe E.A."/>
            <person name="Podell S."/>
            <person name="Glukhov E."/>
            <person name="Allen E."/>
            <person name="Gerwick W.H."/>
            <person name="Gerwick L."/>
        </authorList>
    </citation>
    <scope>NUCLEOTIDE SEQUENCE [LARGE SCALE GENOMIC DNA]</scope>
    <source>
        <strain evidence="3">JHB</strain>
    </source>
</reference>
<organism evidence="2 3">
    <name type="scientific">Moorena producens (strain JHB)</name>
    <dbReference type="NCBI Taxonomy" id="1454205"/>
    <lineage>
        <taxon>Bacteria</taxon>
        <taxon>Bacillati</taxon>
        <taxon>Cyanobacteriota</taxon>
        <taxon>Cyanophyceae</taxon>
        <taxon>Coleofasciculales</taxon>
        <taxon>Coleofasciculaceae</taxon>
        <taxon>Moorena</taxon>
    </lineage>
</organism>
<dbReference type="AlphaFoldDB" id="A0A1D9G666"/>